<gene>
    <name evidence="1" type="ORF">SAMN02910350_02012</name>
</gene>
<organism evidence="1 2">
    <name type="scientific">Pseudobutyrivibrio xylanivorans</name>
    <dbReference type="NCBI Taxonomy" id="185007"/>
    <lineage>
        <taxon>Bacteria</taxon>
        <taxon>Bacillati</taxon>
        <taxon>Bacillota</taxon>
        <taxon>Clostridia</taxon>
        <taxon>Lachnospirales</taxon>
        <taxon>Lachnospiraceae</taxon>
        <taxon>Pseudobutyrivibrio</taxon>
    </lineage>
</organism>
<reference evidence="1 2" key="1">
    <citation type="submission" date="2016-10" db="EMBL/GenBank/DDBJ databases">
        <authorList>
            <person name="de Groot N.N."/>
        </authorList>
    </citation>
    <scope>NUCLEOTIDE SEQUENCE [LARGE SCALE GENOMIC DNA]</scope>
    <source>
        <strain evidence="1 2">DSM 10317</strain>
    </source>
</reference>
<evidence type="ECO:0000313" key="2">
    <source>
        <dbReference type="Proteomes" id="UP000199428"/>
    </source>
</evidence>
<sequence>MNKAAVLNNIKKDYFSRQDLLSSAFDLYGDYTNTQLRYLVSKYIEHGEIVRVGHNCYAKAKVIKGKKTYSNQLSEEAEEVISQVEKAYPFINFQVWELRWLNDFVNHLLARNIIFLDVENDGCEFVYSSLSEKFPGKILLRPTTKEMTYYSTDNAVLIERLVSESPANSENNHIASIEKIIVDLFANKTLMTLVSKGDYADILENIFSKYQVDEKKMFRYARRRNKEAEIREYINNNTDIKLISEERM</sequence>
<dbReference type="RefSeq" id="WP_051194869.1">
    <property type="nucleotide sequence ID" value="NZ_FMWK01000011.1"/>
</dbReference>
<dbReference type="InterPro" id="IPR046484">
    <property type="entry name" value="DUF6577"/>
</dbReference>
<dbReference type="AlphaFoldDB" id="A0A1G5S0I7"/>
<dbReference type="Pfam" id="PF20217">
    <property type="entry name" value="DUF6577"/>
    <property type="match status" value="1"/>
</dbReference>
<protein>
    <submittedName>
        <fullName evidence="1">Uncharacterized protein</fullName>
    </submittedName>
</protein>
<proteinExistence type="predicted"/>
<accession>A0A1G5S0I7</accession>
<evidence type="ECO:0000313" key="1">
    <source>
        <dbReference type="EMBL" id="SCZ79902.1"/>
    </source>
</evidence>
<dbReference type="Proteomes" id="UP000199428">
    <property type="component" value="Unassembled WGS sequence"/>
</dbReference>
<dbReference type="EMBL" id="FMWK01000011">
    <property type="protein sequence ID" value="SCZ79902.1"/>
    <property type="molecule type" value="Genomic_DNA"/>
</dbReference>
<name>A0A1G5S0I7_PSEXY</name>